<dbReference type="AlphaFoldDB" id="A0ABD0V8P7"/>
<sequence length="624" mass="67889">MSGAVLCRRKRLPLPEGWKEQRGWSVEFSVSIPSSSPTPAHRSTLGSPLIIRDQPMDGNANGFRMKEVCPGKVKGLLIKSFGALKMVNEDFLHQNNDFEVSSSYGLKPKVHRFAKSILEDGNPPSFAQVLSSSAVTFEGNLNYNFIKEIGILDASNMAYDLENVEITNEIVASKATVKLQLDNEKKNIDRLRNSIVVKVFGNSISYSVISTEIGHKLQGCSRVDNQCKLVAQDNGKIVDNSVLDCTSNVIQSIGGGIDKPGIGVANGDEMDANRYGPWIHVNYSRRKSYAFNKSKSFAGSVRNGVKFKVTSKGVSGRISNVNAILERSVEYSKPKEVLVCTSGECVSEVDPLPIEDGEFVLDAEKSEEDKEGFDEISYKQGVVRDLDADIVALDGAIVANDNETKVKIPKHEEKIDEAGSRDNIGIAEINDVVGGENIEAIASSVPKNLKENAKEREFLCAGGNKLSSKRIFVSRGWGMAFEVNAKFWMVVIGSSMDVISGLHRLWSLCEVTALVSEVQGFLVVCVKVTEVESIRIYGANVDVSIAGSKFCLRVVYDWKLTSCSGCGLIVHPSSLCPSQPPVASKASEKVSSDKGNEFVQPRDNPLVDSLPLDAGILPSDFFGS</sequence>
<keyword evidence="3" id="KW-1185">Reference proteome</keyword>
<dbReference type="Proteomes" id="UP001552299">
    <property type="component" value="Unassembled WGS sequence"/>
</dbReference>
<evidence type="ECO:0000256" key="1">
    <source>
        <dbReference type="SAM" id="MobiDB-lite"/>
    </source>
</evidence>
<feature type="region of interest" description="Disordered" evidence="1">
    <location>
        <begin position="584"/>
        <end position="606"/>
    </location>
</feature>
<gene>
    <name evidence="2" type="ORF">M5K25_008252</name>
</gene>
<name>A0ABD0V8P7_DENTH</name>
<evidence type="ECO:0000313" key="2">
    <source>
        <dbReference type="EMBL" id="KAL0921200.1"/>
    </source>
</evidence>
<protein>
    <recommendedName>
        <fullName evidence="4">Zinc knuckle CX2CX4HX4C</fullName>
    </recommendedName>
</protein>
<accession>A0ABD0V8P7</accession>
<dbReference type="EMBL" id="JANQDX010000007">
    <property type="protein sequence ID" value="KAL0921200.1"/>
    <property type="molecule type" value="Genomic_DNA"/>
</dbReference>
<feature type="compositionally biased region" description="Basic and acidic residues" evidence="1">
    <location>
        <begin position="586"/>
        <end position="596"/>
    </location>
</feature>
<comment type="caution">
    <text evidence="2">The sequence shown here is derived from an EMBL/GenBank/DDBJ whole genome shotgun (WGS) entry which is preliminary data.</text>
</comment>
<evidence type="ECO:0000313" key="3">
    <source>
        <dbReference type="Proteomes" id="UP001552299"/>
    </source>
</evidence>
<proteinExistence type="predicted"/>
<organism evidence="2 3">
    <name type="scientific">Dendrobium thyrsiflorum</name>
    <name type="common">Pinecone-like raceme dendrobium</name>
    <name type="synonym">Orchid</name>
    <dbReference type="NCBI Taxonomy" id="117978"/>
    <lineage>
        <taxon>Eukaryota</taxon>
        <taxon>Viridiplantae</taxon>
        <taxon>Streptophyta</taxon>
        <taxon>Embryophyta</taxon>
        <taxon>Tracheophyta</taxon>
        <taxon>Spermatophyta</taxon>
        <taxon>Magnoliopsida</taxon>
        <taxon>Liliopsida</taxon>
        <taxon>Asparagales</taxon>
        <taxon>Orchidaceae</taxon>
        <taxon>Epidendroideae</taxon>
        <taxon>Malaxideae</taxon>
        <taxon>Dendrobiinae</taxon>
        <taxon>Dendrobium</taxon>
    </lineage>
</organism>
<evidence type="ECO:0008006" key="4">
    <source>
        <dbReference type="Google" id="ProtNLM"/>
    </source>
</evidence>
<reference evidence="2 3" key="1">
    <citation type="journal article" date="2024" name="Plant Biotechnol. J.">
        <title>Dendrobium thyrsiflorum genome and its molecular insights into genes involved in important horticultural traits.</title>
        <authorList>
            <person name="Chen B."/>
            <person name="Wang J.Y."/>
            <person name="Zheng P.J."/>
            <person name="Li K.L."/>
            <person name="Liang Y.M."/>
            <person name="Chen X.F."/>
            <person name="Zhang C."/>
            <person name="Zhao X."/>
            <person name="He X."/>
            <person name="Zhang G.Q."/>
            <person name="Liu Z.J."/>
            <person name="Xu Q."/>
        </authorList>
    </citation>
    <scope>NUCLEOTIDE SEQUENCE [LARGE SCALE GENOMIC DNA]</scope>
    <source>
        <strain evidence="2">GZMU011</strain>
    </source>
</reference>